<organism evidence="5 6">
    <name type="scientific">Diversispora eburnea</name>
    <dbReference type="NCBI Taxonomy" id="1213867"/>
    <lineage>
        <taxon>Eukaryota</taxon>
        <taxon>Fungi</taxon>
        <taxon>Fungi incertae sedis</taxon>
        <taxon>Mucoromycota</taxon>
        <taxon>Glomeromycotina</taxon>
        <taxon>Glomeromycetes</taxon>
        <taxon>Diversisporales</taxon>
        <taxon>Diversisporaceae</taxon>
        <taxon>Diversispora</taxon>
    </lineage>
</organism>
<dbReference type="PANTHER" id="PTHR13387:SF9">
    <property type="entry name" value="PROTEIN HGH1 HOMOLOG"/>
    <property type="match status" value="1"/>
</dbReference>
<evidence type="ECO:0000256" key="2">
    <source>
        <dbReference type="ARBA" id="ARBA00014076"/>
    </source>
</evidence>
<comment type="similarity">
    <text evidence="1">Belongs to the HGH1 family.</text>
</comment>
<dbReference type="EMBL" id="CAJVPK010000868">
    <property type="protein sequence ID" value="CAG8555717.1"/>
    <property type="molecule type" value="Genomic_DNA"/>
</dbReference>
<dbReference type="InterPro" id="IPR007206">
    <property type="entry name" value="Protein_HGH1_C"/>
</dbReference>
<dbReference type="Proteomes" id="UP000789706">
    <property type="component" value="Unassembled WGS sequence"/>
</dbReference>
<dbReference type="Pfam" id="PF04063">
    <property type="entry name" value="DUF383"/>
    <property type="match status" value="1"/>
</dbReference>
<protein>
    <recommendedName>
        <fullName evidence="2">Protein HGH1 homolog</fullName>
    </recommendedName>
</protein>
<gene>
    <name evidence="5" type="ORF">DEBURN_LOCUS7328</name>
</gene>
<dbReference type="InterPro" id="IPR039717">
    <property type="entry name" value="Hgh1"/>
</dbReference>
<dbReference type="SUPFAM" id="SSF48371">
    <property type="entry name" value="ARM repeat"/>
    <property type="match status" value="1"/>
</dbReference>
<sequence length="401" mass="46296">MSSSTILPAVDNTEQLNSLLDFLNDNNPQVRQLALVHLLGYTTKTSQFQHIFKQNDFKPIEELKNICTSCKGNPLIAHDSFKALVNLTSDEEICKKLNDDNFLQFMIKMILDRDSILADMICMLLSNITRNERISAKILLLDLLDQQQLEQSNNEKKKKPIDQLVDVFVNGVNRSYNKEAEFHFLANVFANITMLPQGREYFMIDSLYENENITPLSKVIIFTEHPNIIRRGGIDSCIKNCCFSTNHHFELLSESKINLLPYILLPLCGPEEFDLDDMEGMPDEIQLLPSDKKRESDVQLRKILLESLVLLTSTRKGREILRKKNVYPVIRQMHLVEKDDTILMDTIDQLVNMLMRDERNDQGNDKEENDDNDIVEISSSNNSDIKVLFPYTINSQFTQFI</sequence>
<evidence type="ECO:0000259" key="4">
    <source>
        <dbReference type="Pfam" id="PF04064"/>
    </source>
</evidence>
<dbReference type="Pfam" id="PF04064">
    <property type="entry name" value="DUF384"/>
    <property type="match status" value="1"/>
</dbReference>
<dbReference type="InterPro" id="IPR007205">
    <property type="entry name" value="Protein_HGH1_N"/>
</dbReference>
<comment type="caution">
    <text evidence="5">The sequence shown here is derived from an EMBL/GenBank/DDBJ whole genome shotgun (WGS) entry which is preliminary data.</text>
</comment>
<evidence type="ECO:0000256" key="1">
    <source>
        <dbReference type="ARBA" id="ARBA00006712"/>
    </source>
</evidence>
<keyword evidence="6" id="KW-1185">Reference proteome</keyword>
<accession>A0A9N9FR36</accession>
<proteinExistence type="inferred from homology"/>
<feature type="domain" description="Protein HGH1 C-terminal" evidence="4">
    <location>
        <begin position="307"/>
        <end position="361"/>
    </location>
</feature>
<name>A0A9N9FR36_9GLOM</name>
<dbReference type="AlphaFoldDB" id="A0A9N9FR36"/>
<evidence type="ECO:0000259" key="3">
    <source>
        <dbReference type="Pfam" id="PF04063"/>
    </source>
</evidence>
<dbReference type="InterPro" id="IPR016024">
    <property type="entry name" value="ARM-type_fold"/>
</dbReference>
<evidence type="ECO:0000313" key="5">
    <source>
        <dbReference type="EMBL" id="CAG8555717.1"/>
    </source>
</evidence>
<dbReference type="InterPro" id="IPR011989">
    <property type="entry name" value="ARM-like"/>
</dbReference>
<evidence type="ECO:0000313" key="6">
    <source>
        <dbReference type="Proteomes" id="UP000789706"/>
    </source>
</evidence>
<dbReference type="Gene3D" id="1.25.10.10">
    <property type="entry name" value="Leucine-rich Repeat Variant"/>
    <property type="match status" value="1"/>
</dbReference>
<reference evidence="5" key="1">
    <citation type="submission" date="2021-06" db="EMBL/GenBank/DDBJ databases">
        <authorList>
            <person name="Kallberg Y."/>
            <person name="Tangrot J."/>
            <person name="Rosling A."/>
        </authorList>
    </citation>
    <scope>NUCLEOTIDE SEQUENCE</scope>
    <source>
        <strain evidence="5">AZ414A</strain>
    </source>
</reference>
<dbReference type="OrthoDB" id="338814at2759"/>
<feature type="domain" description="Protein HGH1 N-terminal" evidence="3">
    <location>
        <begin position="110"/>
        <end position="302"/>
    </location>
</feature>
<dbReference type="PANTHER" id="PTHR13387">
    <property type="entry name" value="PROTEIN HGH1 HOMOLOG"/>
    <property type="match status" value="1"/>
</dbReference>